<evidence type="ECO:0000256" key="4">
    <source>
        <dbReference type="ARBA" id="ARBA00022840"/>
    </source>
</evidence>
<dbReference type="STRING" id="13333.W1NJ14"/>
<dbReference type="EMBL" id="KI397501">
    <property type="protein sequence ID" value="ERM95155.1"/>
    <property type="molecule type" value="Genomic_DNA"/>
</dbReference>
<dbReference type="InterPro" id="IPR014001">
    <property type="entry name" value="Helicase_ATP-bd"/>
</dbReference>
<dbReference type="InterPro" id="IPR014014">
    <property type="entry name" value="RNA_helicase_DEAD_Q_motif"/>
</dbReference>
<protein>
    <recommendedName>
        <fullName evidence="7">ATP-dependent RNA helicase</fullName>
        <ecNumber evidence="7">3.6.4.13</ecNumber>
    </recommendedName>
</protein>
<accession>W1NJ14</accession>
<feature type="domain" description="Helicase C-terminal" evidence="11">
    <location>
        <begin position="637"/>
        <end position="787"/>
    </location>
</feature>
<comment type="function">
    <text evidence="7">RNA helicase.</text>
</comment>
<feature type="compositionally biased region" description="Basic and acidic residues" evidence="9">
    <location>
        <begin position="116"/>
        <end position="125"/>
    </location>
</feature>
<feature type="region of interest" description="Disordered" evidence="9">
    <location>
        <begin position="281"/>
        <end position="350"/>
    </location>
</feature>
<evidence type="ECO:0000313" key="13">
    <source>
        <dbReference type="EMBL" id="ERM95155.1"/>
    </source>
</evidence>
<keyword evidence="4 7" id="KW-0067">ATP-binding</keyword>
<dbReference type="CDD" id="cd18787">
    <property type="entry name" value="SF2_C_DEAD"/>
    <property type="match status" value="1"/>
</dbReference>
<dbReference type="Proteomes" id="UP000017836">
    <property type="component" value="Unassembled WGS sequence"/>
</dbReference>
<evidence type="ECO:0000313" key="14">
    <source>
        <dbReference type="Proteomes" id="UP000017836"/>
    </source>
</evidence>
<comment type="catalytic activity">
    <reaction evidence="7">
        <text>ATP + H2O = ADP + phosphate + H(+)</text>
        <dbReference type="Rhea" id="RHEA:13065"/>
        <dbReference type="ChEBI" id="CHEBI:15377"/>
        <dbReference type="ChEBI" id="CHEBI:15378"/>
        <dbReference type="ChEBI" id="CHEBI:30616"/>
        <dbReference type="ChEBI" id="CHEBI:43474"/>
        <dbReference type="ChEBI" id="CHEBI:456216"/>
        <dbReference type="EC" id="3.6.4.13"/>
    </reaction>
</comment>
<dbReference type="Pfam" id="PF00270">
    <property type="entry name" value="DEAD"/>
    <property type="match status" value="1"/>
</dbReference>
<dbReference type="HOGENOM" id="CLU_003041_26_6_1"/>
<dbReference type="OMA" id="NAMLKYH"/>
<dbReference type="SMART" id="SM00487">
    <property type="entry name" value="DEXDc"/>
    <property type="match status" value="1"/>
</dbReference>
<dbReference type="AlphaFoldDB" id="W1NJ14"/>
<dbReference type="InterPro" id="IPR011545">
    <property type="entry name" value="DEAD/DEAH_box_helicase_dom"/>
</dbReference>
<sequence length="858" mass="97309">MGGGPRTFPGGLNKWQYKRLHEKMAREKEKKLLQQEKQLYEARIRNTIRNQLSGNAITDSSSKNVQNSHNYGPMSAKDHIKALADRFMVKGAEDLWNEDDGPIGDPPLRSKNPRLINREPIDSRKLSSGSHNLANNISFNGMPKNFIRKYGSIAFCRSYSTVHMCNSNKFLSNCSVDSRKLLGGVSKLVDTTGDNVFRKNLSKSNKFLSHYSADSKIYFWDMTNIVFTNGLIQNYGNVPFCRNYSVASRSYSRFRFGAHKTSSSEDNKSFAFEDRKVRSGDEKSMGFRGGRNSRFSRIDTDDKEREESEMRGARGKRDAKNVFSGAALRNYDTKPPRRPPTLEEGEEGLSQERRVMDLRQEIYAIRERDTFTSLERRYLEKEESLLSQKRFDECNISPLTIKALSSAGYLQMTVVQEAAISTCLEGKDALVKAKTGTGKTAAFMIPAIEAVLKACTSNTNQRFIPFLALVLCPTRELASQIAAEANVLLKYHDGLGTQTLVGGTRFKEDQKLLDGGPCQIIVATPGRLLDHIENKSGFSVRLMGLKVLIVDEADLLLDLGFRKDMERIVDCLPRQRQSLLFSATIPKEVRRISQLVLKKDHVYIDTVGLGGQDTHAKVLQSYLIASHDSHFHITYLILKEHIMQEPDYKVIVFCTTGMVTSLLYSILRELKMNVRELHSRKPQIYRTRMSDEFRESKRLILITSDVSARGMDYPDVTLVVQVGIPSDREQYIHRLGRTGRQGKEGKGVLLLAPWEDYFLDEIRDLPIHRSTSPQLDSEVKAKVENSLARIDSSLKEAAYHAWLGYYNSIRQIGRNKTELVVLAHRFSLSIGLQNPPSMFRKTALKMGLRDIPGIRIRK</sequence>
<proteinExistence type="inferred from homology"/>
<evidence type="ECO:0000259" key="11">
    <source>
        <dbReference type="PROSITE" id="PS51194"/>
    </source>
</evidence>
<dbReference type="GO" id="GO:0016787">
    <property type="term" value="F:hydrolase activity"/>
    <property type="evidence" value="ECO:0007669"/>
    <property type="project" value="UniProtKB-KW"/>
</dbReference>
<dbReference type="GO" id="GO:0005524">
    <property type="term" value="F:ATP binding"/>
    <property type="evidence" value="ECO:0007669"/>
    <property type="project" value="UniProtKB-UniRule"/>
</dbReference>
<comment type="similarity">
    <text evidence="7">Belongs to the DEAD box helicase family.</text>
</comment>
<feature type="domain" description="DEAD-box RNA helicase Q" evidence="12">
    <location>
        <begin position="389"/>
        <end position="417"/>
    </location>
</feature>
<evidence type="ECO:0000256" key="6">
    <source>
        <dbReference type="PROSITE-ProRule" id="PRU00552"/>
    </source>
</evidence>
<dbReference type="Gene3D" id="3.40.50.300">
    <property type="entry name" value="P-loop containing nucleotide triphosphate hydrolases"/>
    <property type="match status" value="2"/>
</dbReference>
<feature type="compositionally biased region" description="Basic and acidic residues" evidence="9">
    <location>
        <begin position="296"/>
        <end position="320"/>
    </location>
</feature>
<dbReference type="eggNOG" id="KOG0342">
    <property type="taxonomic scope" value="Eukaryota"/>
</dbReference>
<dbReference type="PROSITE" id="PS51194">
    <property type="entry name" value="HELICASE_CTER"/>
    <property type="match status" value="1"/>
</dbReference>
<dbReference type="Pfam" id="PF00271">
    <property type="entry name" value="Helicase_C"/>
    <property type="match status" value="1"/>
</dbReference>
<dbReference type="SMART" id="SM00490">
    <property type="entry name" value="HELICc"/>
    <property type="match status" value="1"/>
</dbReference>
<feature type="domain" description="Helicase ATP-binding" evidence="10">
    <location>
        <begin position="420"/>
        <end position="603"/>
    </location>
</feature>
<evidence type="ECO:0000256" key="3">
    <source>
        <dbReference type="ARBA" id="ARBA00022806"/>
    </source>
</evidence>
<evidence type="ECO:0000256" key="5">
    <source>
        <dbReference type="ARBA" id="ARBA00022884"/>
    </source>
</evidence>
<dbReference type="PROSITE" id="PS51192">
    <property type="entry name" value="HELICASE_ATP_BIND_1"/>
    <property type="match status" value="1"/>
</dbReference>
<dbReference type="InterPro" id="IPR001650">
    <property type="entry name" value="Helicase_C-like"/>
</dbReference>
<keyword evidence="2 7" id="KW-0378">Hydrolase</keyword>
<dbReference type="SUPFAM" id="SSF52540">
    <property type="entry name" value="P-loop containing nucleoside triphosphate hydrolases"/>
    <property type="match status" value="1"/>
</dbReference>
<reference evidence="14" key="1">
    <citation type="journal article" date="2013" name="Science">
        <title>The Amborella genome and the evolution of flowering plants.</title>
        <authorList>
            <consortium name="Amborella Genome Project"/>
        </authorList>
    </citation>
    <scope>NUCLEOTIDE SEQUENCE [LARGE SCALE GENOMIC DNA]</scope>
</reference>
<dbReference type="GO" id="GO:0003723">
    <property type="term" value="F:RNA binding"/>
    <property type="evidence" value="ECO:0007669"/>
    <property type="project" value="UniProtKB-UniRule"/>
</dbReference>
<keyword evidence="8" id="KW-0175">Coiled coil</keyword>
<dbReference type="PANTHER" id="PTHR24031">
    <property type="entry name" value="RNA HELICASE"/>
    <property type="match status" value="1"/>
</dbReference>
<evidence type="ECO:0000259" key="10">
    <source>
        <dbReference type="PROSITE" id="PS51192"/>
    </source>
</evidence>
<evidence type="ECO:0000256" key="8">
    <source>
        <dbReference type="SAM" id="Coils"/>
    </source>
</evidence>
<evidence type="ECO:0000256" key="2">
    <source>
        <dbReference type="ARBA" id="ARBA00022801"/>
    </source>
</evidence>
<keyword evidence="3 7" id="KW-0347">Helicase</keyword>
<name>W1NJ14_AMBTC</name>
<comment type="domain">
    <text evidence="7">The Q motif is unique to and characteristic of the DEAD box family of RNA helicases and controls ATP binding and hydrolysis.</text>
</comment>
<dbReference type="Gramene" id="ERM95155">
    <property type="protein sequence ID" value="ERM95155"/>
    <property type="gene ID" value="AMTR_s00009p00261910"/>
</dbReference>
<organism evidence="13 14">
    <name type="scientific">Amborella trichopoda</name>
    <dbReference type="NCBI Taxonomy" id="13333"/>
    <lineage>
        <taxon>Eukaryota</taxon>
        <taxon>Viridiplantae</taxon>
        <taxon>Streptophyta</taxon>
        <taxon>Embryophyta</taxon>
        <taxon>Tracheophyta</taxon>
        <taxon>Spermatophyta</taxon>
        <taxon>Magnoliopsida</taxon>
        <taxon>Amborellales</taxon>
        <taxon>Amborellaceae</taxon>
        <taxon>Amborella</taxon>
    </lineage>
</organism>
<feature type="coiled-coil region" evidence="8">
    <location>
        <begin position="18"/>
        <end position="50"/>
    </location>
</feature>
<dbReference type="InterPro" id="IPR027417">
    <property type="entry name" value="P-loop_NTPase"/>
</dbReference>
<gene>
    <name evidence="13" type="ORF">AMTR_s00009p00261910</name>
</gene>
<dbReference type="OrthoDB" id="193716at2759"/>
<keyword evidence="1 7" id="KW-0547">Nucleotide-binding</keyword>
<dbReference type="EC" id="3.6.4.13" evidence="7"/>
<dbReference type="KEGG" id="atr:18422923"/>
<dbReference type="GO" id="GO:0003724">
    <property type="term" value="F:RNA helicase activity"/>
    <property type="evidence" value="ECO:0007669"/>
    <property type="project" value="UniProtKB-EC"/>
</dbReference>
<keyword evidence="14" id="KW-1185">Reference proteome</keyword>
<feature type="region of interest" description="Disordered" evidence="9">
    <location>
        <begin position="98"/>
        <end position="127"/>
    </location>
</feature>
<evidence type="ECO:0000256" key="7">
    <source>
        <dbReference type="RuleBase" id="RU365068"/>
    </source>
</evidence>
<evidence type="ECO:0000256" key="9">
    <source>
        <dbReference type="SAM" id="MobiDB-lite"/>
    </source>
</evidence>
<dbReference type="PROSITE" id="PS51195">
    <property type="entry name" value="Q_MOTIF"/>
    <property type="match status" value="1"/>
</dbReference>
<evidence type="ECO:0000256" key="1">
    <source>
        <dbReference type="ARBA" id="ARBA00022741"/>
    </source>
</evidence>
<feature type="short sequence motif" description="Q motif" evidence="6">
    <location>
        <begin position="389"/>
        <end position="417"/>
    </location>
</feature>
<keyword evidence="5 7" id="KW-0694">RNA-binding</keyword>
<evidence type="ECO:0000259" key="12">
    <source>
        <dbReference type="PROSITE" id="PS51195"/>
    </source>
</evidence>